<sequence length="269" mass="29825">MEGREKTLSEDLPHPKDLCRSSHRVSRANGPTQGKGKGKGKGKDHGDAKNRHRDWEEPEGGAGDPSGTRPGRREEEIGARGSAEEAGLKYNLRSNGSAGAKSAPFAAPQVERSGGAPRKLCQQGRHVKSQHDRFHKAGAKTAGLPAYGNWNLSFFAFLLVGETVGAQETSKEGTYGASIEGWIALLYSEEEDDLIREILDAVLQGLDLVMALFEDTPSQLHDSVHWKTNEPDFDRCMRHFYPRGRYVRGTSRSRRQVFVFIPVKHIFFL</sequence>
<dbReference type="EMBL" id="LSRX01000148">
    <property type="protein sequence ID" value="OLQ07024.1"/>
    <property type="molecule type" value="Genomic_DNA"/>
</dbReference>
<protein>
    <submittedName>
        <fullName evidence="2">Uncharacterized protein</fullName>
    </submittedName>
</protein>
<accession>A0A1Q9EHU2</accession>
<gene>
    <name evidence="2" type="ORF">AK812_SmicGene9684</name>
</gene>
<dbReference type="Proteomes" id="UP000186817">
    <property type="component" value="Unassembled WGS sequence"/>
</dbReference>
<feature type="compositionally biased region" description="Basic residues" evidence="1">
    <location>
        <begin position="125"/>
        <end position="134"/>
    </location>
</feature>
<feature type="region of interest" description="Disordered" evidence="1">
    <location>
        <begin position="1"/>
        <end position="134"/>
    </location>
</feature>
<organism evidence="2 3">
    <name type="scientific">Symbiodinium microadriaticum</name>
    <name type="common">Dinoflagellate</name>
    <name type="synonym">Zooxanthella microadriatica</name>
    <dbReference type="NCBI Taxonomy" id="2951"/>
    <lineage>
        <taxon>Eukaryota</taxon>
        <taxon>Sar</taxon>
        <taxon>Alveolata</taxon>
        <taxon>Dinophyceae</taxon>
        <taxon>Suessiales</taxon>
        <taxon>Symbiodiniaceae</taxon>
        <taxon>Symbiodinium</taxon>
    </lineage>
</organism>
<proteinExistence type="predicted"/>
<evidence type="ECO:0000313" key="3">
    <source>
        <dbReference type="Proteomes" id="UP000186817"/>
    </source>
</evidence>
<dbReference type="OrthoDB" id="10342182at2759"/>
<name>A0A1Q9EHU2_SYMMI</name>
<reference evidence="2 3" key="1">
    <citation type="submission" date="2016-02" db="EMBL/GenBank/DDBJ databases">
        <title>Genome analysis of coral dinoflagellate symbionts highlights evolutionary adaptations to a symbiotic lifestyle.</title>
        <authorList>
            <person name="Aranda M."/>
            <person name="Li Y."/>
            <person name="Liew Y.J."/>
            <person name="Baumgarten S."/>
            <person name="Simakov O."/>
            <person name="Wilson M."/>
            <person name="Piel J."/>
            <person name="Ashoor H."/>
            <person name="Bougouffa S."/>
            <person name="Bajic V.B."/>
            <person name="Ryu T."/>
            <person name="Ravasi T."/>
            <person name="Bayer T."/>
            <person name="Micklem G."/>
            <person name="Kim H."/>
            <person name="Bhak J."/>
            <person name="Lajeunesse T.C."/>
            <person name="Voolstra C.R."/>
        </authorList>
    </citation>
    <scope>NUCLEOTIDE SEQUENCE [LARGE SCALE GENOMIC DNA]</scope>
    <source>
        <strain evidence="2 3">CCMP2467</strain>
    </source>
</reference>
<keyword evidence="3" id="KW-1185">Reference proteome</keyword>
<feature type="compositionally biased region" description="Basic and acidic residues" evidence="1">
    <location>
        <begin position="41"/>
        <end position="55"/>
    </location>
</feature>
<evidence type="ECO:0000256" key="1">
    <source>
        <dbReference type="SAM" id="MobiDB-lite"/>
    </source>
</evidence>
<comment type="caution">
    <text evidence="2">The sequence shown here is derived from an EMBL/GenBank/DDBJ whole genome shotgun (WGS) entry which is preliminary data.</text>
</comment>
<evidence type="ECO:0000313" key="2">
    <source>
        <dbReference type="EMBL" id="OLQ07024.1"/>
    </source>
</evidence>
<feature type="compositionally biased region" description="Basic and acidic residues" evidence="1">
    <location>
        <begin position="71"/>
        <end position="87"/>
    </location>
</feature>
<dbReference type="AlphaFoldDB" id="A0A1Q9EHU2"/>
<feature type="compositionally biased region" description="Basic and acidic residues" evidence="1">
    <location>
        <begin position="1"/>
        <end position="20"/>
    </location>
</feature>